<evidence type="ECO:0000259" key="2">
    <source>
        <dbReference type="Pfam" id="PF22693"/>
    </source>
</evidence>
<protein>
    <recommendedName>
        <fullName evidence="2">MACPF-like domain-containing protein</fullName>
    </recommendedName>
</protein>
<sequence>MAAPGSSIPALVILPPNFPSDVNNQAITDPPTASADESPDHASDLSTAQWQDVLSSSSALRAWKGQQIDGKLHIQRAPRAALALKDPKPEFEVYDDSFMETQQSSTSIEHEMILKAFTESGIRAAVSGGANGLTFGLGGGLDRKKEESSKVAATNAHSTVHGFYNFPRVTIYLEPESLQLSEVCKSFFDRFKNEPNKDEVLKRFYARFGGFVATKVTLGGRLCTTQEVKTDDKSEVSEAKKEVLKQLTATLVTPVGGFDNGGKRNRVQVSSEQVTKTDATTRMMIQTQGGNALLAANITDWTASVGSYRYWRVIQQTQTDEILKFLLEVTQETKHHGIVKGLCDHIRKRETGKLGDLSTLGASISGRQEQESREDTYVGSLHLTQPDVVQRVRIIAKPIKHAWEVPQPPRLGSGPVKINNFKEQEFEFGLDQRVSADLKFTMDVPQYRKPGGCSVSATIWLKDNCSFAVEKPAGSVDPMSNEVQSQRCELVFDESYGTSRSPTHDHFNFKLDRSPAIDKALAIGISLEDDDVNLILHPILDAITTLEFQMKPPLPPPLPSAPNLSATPQASMNNINNLPPPY</sequence>
<dbReference type="Pfam" id="PF22693">
    <property type="entry name" value="MACPF_1"/>
    <property type="match status" value="1"/>
</dbReference>
<dbReference type="EMBL" id="FJOG01000086">
    <property type="protein sequence ID" value="CZR69937.1"/>
    <property type="molecule type" value="Genomic_DNA"/>
</dbReference>
<feature type="compositionally biased region" description="Polar residues" evidence="1">
    <location>
        <begin position="569"/>
        <end position="582"/>
    </location>
</feature>
<proteinExistence type="predicted"/>
<evidence type="ECO:0000313" key="3">
    <source>
        <dbReference type="EMBL" id="CZR69937.1"/>
    </source>
</evidence>
<keyword evidence="4" id="KW-1185">Reference proteome</keyword>
<feature type="domain" description="MACPF-like" evidence="2">
    <location>
        <begin position="148"/>
        <end position="320"/>
    </location>
</feature>
<dbReference type="OrthoDB" id="2562973at2759"/>
<organism evidence="3 4">
    <name type="scientific">Phialocephala subalpina</name>
    <dbReference type="NCBI Taxonomy" id="576137"/>
    <lineage>
        <taxon>Eukaryota</taxon>
        <taxon>Fungi</taxon>
        <taxon>Dikarya</taxon>
        <taxon>Ascomycota</taxon>
        <taxon>Pezizomycotina</taxon>
        <taxon>Leotiomycetes</taxon>
        <taxon>Helotiales</taxon>
        <taxon>Mollisiaceae</taxon>
        <taxon>Phialocephala</taxon>
        <taxon>Phialocephala fortinii species complex</taxon>
    </lineage>
</organism>
<feature type="region of interest" description="Disordered" evidence="1">
    <location>
        <begin position="22"/>
        <end position="44"/>
    </location>
</feature>
<dbReference type="Proteomes" id="UP000184330">
    <property type="component" value="Unassembled WGS sequence"/>
</dbReference>
<name>A0A1L7XY37_9HELO</name>
<accession>A0A1L7XY37</accession>
<feature type="region of interest" description="Disordered" evidence="1">
    <location>
        <begin position="554"/>
        <end position="582"/>
    </location>
</feature>
<dbReference type="AlphaFoldDB" id="A0A1L7XY37"/>
<gene>
    <name evidence="3" type="ORF">PAC_19838</name>
</gene>
<evidence type="ECO:0000256" key="1">
    <source>
        <dbReference type="SAM" id="MobiDB-lite"/>
    </source>
</evidence>
<evidence type="ECO:0000313" key="4">
    <source>
        <dbReference type="Proteomes" id="UP000184330"/>
    </source>
</evidence>
<dbReference type="InterPro" id="IPR054586">
    <property type="entry name" value="MACPF_1_fungal"/>
</dbReference>
<reference evidence="3 4" key="1">
    <citation type="submission" date="2016-03" db="EMBL/GenBank/DDBJ databases">
        <authorList>
            <person name="Ploux O."/>
        </authorList>
    </citation>
    <scope>NUCLEOTIDE SEQUENCE [LARGE SCALE GENOMIC DNA]</scope>
    <source>
        <strain evidence="3 4">UAMH 11012</strain>
    </source>
</reference>